<keyword evidence="2" id="KW-0472">Membrane</keyword>
<organism evidence="3 4">
    <name type="scientific">Adlercreutzia caecimuris B7</name>
    <dbReference type="NCBI Taxonomy" id="1235794"/>
    <lineage>
        <taxon>Bacteria</taxon>
        <taxon>Bacillati</taxon>
        <taxon>Actinomycetota</taxon>
        <taxon>Coriobacteriia</taxon>
        <taxon>Eggerthellales</taxon>
        <taxon>Eggerthellaceae</taxon>
        <taxon>Adlercreutzia</taxon>
    </lineage>
</organism>
<dbReference type="OrthoDB" id="3177849at2"/>
<name>R9L2A1_9ACTN</name>
<evidence type="ECO:0000256" key="2">
    <source>
        <dbReference type="SAM" id="Phobius"/>
    </source>
</evidence>
<dbReference type="HOGENOM" id="CLU_600957_0_0_11"/>
<proteinExistence type="predicted"/>
<accession>R9L2A1</accession>
<evidence type="ECO:0000313" key="3">
    <source>
        <dbReference type="EMBL" id="EOS49862.1"/>
    </source>
</evidence>
<feature type="transmembrane region" description="Helical" evidence="2">
    <location>
        <begin position="59"/>
        <end position="80"/>
    </location>
</feature>
<feature type="compositionally biased region" description="Low complexity" evidence="1">
    <location>
        <begin position="11"/>
        <end position="22"/>
    </location>
</feature>
<keyword evidence="2" id="KW-1133">Transmembrane helix</keyword>
<comment type="caution">
    <text evidence="3">The sequence shown here is derived from an EMBL/GenBank/DDBJ whole genome shotgun (WGS) entry which is preliminary data.</text>
</comment>
<dbReference type="PATRIC" id="fig|1235794.3.peg.2294"/>
<feature type="region of interest" description="Disordered" evidence="1">
    <location>
        <begin position="1"/>
        <end position="22"/>
    </location>
</feature>
<reference evidence="3 4" key="1">
    <citation type="submission" date="2013-04" db="EMBL/GenBank/DDBJ databases">
        <title>The Genome Sequence of Enterorhabdus caecimuris B7.</title>
        <authorList>
            <consortium name="The Broad Institute Genomics Platform"/>
            <consortium name="The Broad Institute Genome Sequencing Center for Infectious Disease"/>
            <person name="Earl A."/>
            <person name="Xavier R."/>
            <person name="Elson C."/>
            <person name="Duck W."/>
            <person name="Walker B."/>
            <person name="Young S."/>
            <person name="Zeng Q."/>
            <person name="Gargeya S."/>
            <person name="Fitzgerald M."/>
            <person name="Haas B."/>
            <person name="Abouelleil A."/>
            <person name="Allen A.W."/>
            <person name="Alvarado L."/>
            <person name="Arachchi H.M."/>
            <person name="Berlin A.M."/>
            <person name="Chapman S.B."/>
            <person name="Gainer-Dewar J."/>
            <person name="Goldberg J."/>
            <person name="Griggs A."/>
            <person name="Gujja S."/>
            <person name="Hansen M."/>
            <person name="Howarth C."/>
            <person name="Imamovic A."/>
            <person name="Ireland A."/>
            <person name="Larimer J."/>
            <person name="McCowan C."/>
            <person name="Murphy C."/>
            <person name="Pearson M."/>
            <person name="Poon T.W."/>
            <person name="Priest M."/>
            <person name="Roberts A."/>
            <person name="Saif S."/>
            <person name="Shea T."/>
            <person name="Sisk P."/>
            <person name="Sykes S."/>
            <person name="Wortman J."/>
            <person name="Nusbaum C."/>
            <person name="Birren B."/>
        </authorList>
    </citation>
    <scope>NUCLEOTIDE SEQUENCE [LARGE SCALE GENOMIC DNA]</scope>
    <source>
        <strain evidence="3 4">B7</strain>
    </source>
</reference>
<gene>
    <name evidence="3" type="ORF">C811_02327</name>
</gene>
<dbReference type="RefSeq" id="WP_016310498.1">
    <property type="nucleotide sequence ID" value="NZ_KE159646.1"/>
</dbReference>
<sequence length="455" mass="47615">MTDIDPQKGPSAAPSNAAREAAAAFIQSAEQNPAAQSAEEAYGTVGEAQAQNVKHGHGLAIVIGLLICALVCAGVAAFLFTNGTFSHRVSTEEGDAQRVPLSDARVLAAFDEVTMDPPDISKYAYVPQDALIGPKFNDIVVNEPVNLGASSNQVVQCTATATATFKNKGIEITVPVTLPFDYSVEGETWVPGDLTQGEPTATPLASANASDILADLDDHLMAHDATYGEAIAEATIVKTTSELTIDGGPITVSLSKTIEEKKEDGTTVNELRTCDVVLAVAWSPEAGWVVSVADAGEIDYQRDEIPDAAAAEAQARAQAAVEASANDPIKLGTVKYGDTVTLGDKKASSAPAIGTIQKVEKAANLAKGNKYSNKNATDNADGNVQLVLKLRQPVELKLNGTDFRLTTLAVAVSGLDDNGKSLIGRQIKYISGPMEESFGTSWCPFGIKTLEIGLN</sequence>
<evidence type="ECO:0000313" key="4">
    <source>
        <dbReference type="Proteomes" id="UP000014204"/>
    </source>
</evidence>
<dbReference type="Proteomes" id="UP000014204">
    <property type="component" value="Unassembled WGS sequence"/>
</dbReference>
<evidence type="ECO:0000256" key="1">
    <source>
        <dbReference type="SAM" id="MobiDB-lite"/>
    </source>
</evidence>
<dbReference type="GeneID" id="82191673"/>
<dbReference type="EMBL" id="ASSY01000010">
    <property type="protein sequence ID" value="EOS49862.1"/>
    <property type="molecule type" value="Genomic_DNA"/>
</dbReference>
<keyword evidence="4" id="KW-1185">Reference proteome</keyword>
<dbReference type="AlphaFoldDB" id="R9L2A1"/>
<protein>
    <submittedName>
        <fullName evidence="3">Uncharacterized protein</fullName>
    </submittedName>
</protein>
<keyword evidence="2" id="KW-0812">Transmembrane</keyword>